<dbReference type="Gene3D" id="1.10.760.10">
    <property type="entry name" value="Cytochrome c-like domain"/>
    <property type="match status" value="2"/>
</dbReference>
<keyword evidence="8" id="KW-0575">Peroxidase</keyword>
<dbReference type="InterPro" id="IPR051395">
    <property type="entry name" value="Cytochrome_c_Peroxidase/MauG"/>
</dbReference>
<organism evidence="8 9">
    <name type="scientific">Costertonia aggregata</name>
    <dbReference type="NCBI Taxonomy" id="343403"/>
    <lineage>
        <taxon>Bacteria</taxon>
        <taxon>Pseudomonadati</taxon>
        <taxon>Bacteroidota</taxon>
        <taxon>Flavobacteriia</taxon>
        <taxon>Flavobacteriales</taxon>
        <taxon>Flavobacteriaceae</taxon>
        <taxon>Costertonia</taxon>
    </lineage>
</organism>
<sequence length="449" mass="49294">MGKISLKPAAYIFFLSFLFVGCNKEDNTYIEIGLDDELEETLVSIYGSLDGITLPNSDAYQKIPADPNNKITKEKVALGKLLFHETALATNPKQEESMGTYSCASCHHSKAGFQSGMKQGIGEGGIGFGFMGETRKMAPNYDASNVDVQPLRSPTILNTAYQDVMLWNGQFGATGTNKGTEAQWTIDTPKEKNNLGFQGLETQAIAGLGVHRLKMDAEMLKNNNTYKSLFDDAFPEVPENDRYSLINGALAIAAYERTVLASEAPFQKWLKGKANTMNENDKNGAILFFGKAKCYTCHSGPGLNGMDFHALGMADLEGTDVIGDIKDADKKGRGGFTKNPEDDYKFKTPTLYNLRDLKFLGHGGSFMSIKEVIEYKNLAIAQNNEVPSDKLSPLFIPLGLSTEEIQQLTSFVENSLYDDNLQRFAPESLPTGQCFPNADAQSKIDMDCN</sequence>
<evidence type="ECO:0000256" key="2">
    <source>
        <dbReference type="ARBA" id="ARBA00022617"/>
    </source>
</evidence>
<evidence type="ECO:0000256" key="1">
    <source>
        <dbReference type="ARBA" id="ARBA00004196"/>
    </source>
</evidence>
<dbReference type="RefSeq" id="WP_179240952.1">
    <property type="nucleotide sequence ID" value="NZ_CP058595.1"/>
</dbReference>
<accession>A0A7H9AMF3</accession>
<dbReference type="EMBL" id="CP058595">
    <property type="protein sequence ID" value="QLG44618.1"/>
    <property type="molecule type" value="Genomic_DNA"/>
</dbReference>
<keyword evidence="4" id="KW-0560">Oxidoreductase</keyword>
<dbReference type="PROSITE" id="PS51257">
    <property type="entry name" value="PROKAR_LIPOPROTEIN"/>
    <property type="match status" value="1"/>
</dbReference>
<comment type="subcellular location">
    <subcellularLocation>
        <location evidence="1">Cell envelope</location>
    </subcellularLocation>
</comment>
<protein>
    <submittedName>
        <fullName evidence="8">Cytochrome-c peroxidase</fullName>
    </submittedName>
</protein>
<proteinExistence type="predicted"/>
<evidence type="ECO:0000256" key="6">
    <source>
        <dbReference type="PROSITE-ProRule" id="PRU00433"/>
    </source>
</evidence>
<gene>
    <name evidence="8" type="ORF">HYG79_04405</name>
</gene>
<feature type="domain" description="Cytochrome c" evidence="7">
    <location>
        <begin position="279"/>
        <end position="416"/>
    </location>
</feature>
<name>A0A7H9AMF3_9FLAO</name>
<dbReference type="InterPro" id="IPR004852">
    <property type="entry name" value="Di-haem_cyt_c_peroxidsae"/>
</dbReference>
<evidence type="ECO:0000313" key="8">
    <source>
        <dbReference type="EMBL" id="QLG44618.1"/>
    </source>
</evidence>
<dbReference type="GO" id="GO:0046872">
    <property type="term" value="F:metal ion binding"/>
    <property type="evidence" value="ECO:0007669"/>
    <property type="project" value="UniProtKB-KW"/>
</dbReference>
<evidence type="ECO:0000259" key="7">
    <source>
        <dbReference type="PROSITE" id="PS51007"/>
    </source>
</evidence>
<keyword evidence="5 6" id="KW-0408">Iron</keyword>
<dbReference type="InterPro" id="IPR009056">
    <property type="entry name" value="Cyt_c-like_dom"/>
</dbReference>
<evidence type="ECO:0000256" key="5">
    <source>
        <dbReference type="ARBA" id="ARBA00023004"/>
    </source>
</evidence>
<reference evidence="8 9" key="1">
    <citation type="journal article" date="2006" name="Int. J. Syst. Evol. Microbiol.">
        <title>Costertonia aggregata gen. nov., sp. nov., a mesophilic marine bacterium of the family Flavobacteriaceae, isolated from a mature biofilm.</title>
        <authorList>
            <person name="Kwon K.K."/>
            <person name="Lee Y.K."/>
            <person name="Lee H.K."/>
        </authorList>
    </citation>
    <scope>NUCLEOTIDE SEQUENCE [LARGE SCALE GENOMIC DNA]</scope>
    <source>
        <strain evidence="8 9">KCCM 42265</strain>
    </source>
</reference>
<evidence type="ECO:0000313" key="9">
    <source>
        <dbReference type="Proteomes" id="UP000509302"/>
    </source>
</evidence>
<dbReference type="PROSITE" id="PS51007">
    <property type="entry name" value="CYTC"/>
    <property type="match status" value="1"/>
</dbReference>
<dbReference type="Proteomes" id="UP000509302">
    <property type="component" value="Chromosome"/>
</dbReference>
<dbReference type="GO" id="GO:0009055">
    <property type="term" value="F:electron transfer activity"/>
    <property type="evidence" value="ECO:0007669"/>
    <property type="project" value="InterPro"/>
</dbReference>
<keyword evidence="9" id="KW-1185">Reference proteome</keyword>
<keyword evidence="3 6" id="KW-0479">Metal-binding</keyword>
<evidence type="ECO:0000256" key="4">
    <source>
        <dbReference type="ARBA" id="ARBA00023002"/>
    </source>
</evidence>
<dbReference type="SUPFAM" id="SSF46626">
    <property type="entry name" value="Cytochrome c"/>
    <property type="match status" value="2"/>
</dbReference>
<keyword evidence="2 6" id="KW-0349">Heme</keyword>
<dbReference type="GO" id="GO:0030313">
    <property type="term" value="C:cell envelope"/>
    <property type="evidence" value="ECO:0007669"/>
    <property type="project" value="UniProtKB-SubCell"/>
</dbReference>
<dbReference type="PANTHER" id="PTHR30600">
    <property type="entry name" value="CYTOCHROME C PEROXIDASE-RELATED"/>
    <property type="match status" value="1"/>
</dbReference>
<dbReference type="InterPro" id="IPR036909">
    <property type="entry name" value="Cyt_c-like_dom_sf"/>
</dbReference>
<dbReference type="AlphaFoldDB" id="A0A7H9AMF3"/>
<dbReference type="GO" id="GO:0004130">
    <property type="term" value="F:cytochrome-c peroxidase activity"/>
    <property type="evidence" value="ECO:0007669"/>
    <property type="project" value="TreeGrafter"/>
</dbReference>
<dbReference type="KEGG" id="cagg:HYG79_04405"/>
<evidence type="ECO:0000256" key="3">
    <source>
        <dbReference type="ARBA" id="ARBA00022723"/>
    </source>
</evidence>
<dbReference type="GO" id="GO:0020037">
    <property type="term" value="F:heme binding"/>
    <property type="evidence" value="ECO:0007669"/>
    <property type="project" value="InterPro"/>
</dbReference>
<dbReference type="Pfam" id="PF03150">
    <property type="entry name" value="CCP_MauG"/>
    <property type="match status" value="1"/>
</dbReference>